<feature type="region of interest" description="Disordered" evidence="1">
    <location>
        <begin position="1099"/>
        <end position="1138"/>
    </location>
</feature>
<dbReference type="PANTHER" id="PTHR24330:SF19">
    <property type="entry name" value="MEDIATOR OF RNA POLYMERASE II TRANSCRIPTION SUBUNIT 29"/>
    <property type="match status" value="1"/>
</dbReference>
<dbReference type="InterPro" id="IPR052145">
    <property type="entry name" value="Mediator/Homeobox_domain"/>
</dbReference>
<feature type="compositionally biased region" description="Pro residues" evidence="1">
    <location>
        <begin position="131"/>
        <end position="146"/>
    </location>
</feature>
<feature type="compositionally biased region" description="Low complexity" evidence="1">
    <location>
        <begin position="166"/>
        <end position="195"/>
    </location>
</feature>
<feature type="compositionally biased region" description="Low complexity" evidence="1">
    <location>
        <begin position="919"/>
        <end position="947"/>
    </location>
</feature>
<feature type="compositionally biased region" description="Basic and acidic residues" evidence="1">
    <location>
        <begin position="110"/>
        <end position="119"/>
    </location>
</feature>
<feature type="region of interest" description="Disordered" evidence="1">
    <location>
        <begin position="374"/>
        <end position="470"/>
    </location>
</feature>
<keyword evidence="3" id="KW-1185">Reference proteome</keyword>
<sequence length="1138" mass="117690">MAQSGNCAPVRELAGPSSEADSLIALHRQKWVAAQLGIPAHILSGRLHLQAQYCASYARCPAKRAAAFRANLLRSATGQSTSSRSIPAEPQASQPALAKARSTSSEDEIFFERIGKEMSPEVPVDASCSDPPSPGSPPLAHPPLRPRSPAEQQQQGQPRHYHFLTHQAQPLQEPPQHQQQQSQRHQHMAAPAPSTAGGGGGSPDAGGTGAGSTNKPSRAPGSHAQAQALQTAESAWEDLLRAAFEYWQHDAAFATTLSGSAAEERAYRAMRAMRGDLAAKADAIDAVNLAEQLAAACPAAAAAAMGGGGNGNGAAAVAVAVAEGRQRRTLFGPLMGLPSLAAAASSLQQQQQQLDLLVSRTSLLIAVHVKLAHPLPSPRQPQQQPNSGDRSSGSSSGSSSGKRKQRKNKQQRQQQQPQRPSGPSEVPAGGGGGSSSSSRNSAVPGGSGGATGTTEQAQQQQEEEEEVVGVEARRLSGRRLQLAAMLADGLLRYAGSAPLLYHELQMLALLVADLQVLTLGSAGGLLRGLPPAGPLAALTSPRGLLHVVRCLSACALRINTSLRKDDPGELLPRITALHTRTLRRAIAAAVAAAAPAPGGSAGTTLTLQQLYEEEVAAQRRHLETVTLAAAEVARKAGVLPYIPVEELVIANELARALPAAVFGGGGGGDAVVVVRLPPGDSPRADEDGAARAGVARALLAATAAVEAPVEAKRPGQLVAVGPHCIHLALSRAAALSAVLTGAAAETEAAAASSSSNGGCGVGGGPLLVTVLSSRQQQRSVAHLASTWRLADEQSASGRVENGLPCLSESSHASVVALSFTAGGAELGPWMRQALAHSALMRPDTASPSGMAQLREDLVRHLDERHAVVVRCRSPTVLGAVMCMLGEMRLESIRQGMGLVVVPVLPGEAGHQVHIRDRSPGLAQPQQPQGPQGLQQQQGPQQRQQQAQDSGEVGPLPVDPPLCADPGLEADWRLLRRATERLMRAALVTTTATTTATTNAVLAPVSTAAVAVAGSNADGERELHLRPGWRTRQRLEINIATCDLAGLGGWAVHDGGGDEEEGGGGGPQGAFLDGPTGRYLDLDLLVARCGAGQPTALLPVTAPPPPPPPVMAAPQASPESAAARPQSQSRRSGFQLRFW</sequence>
<evidence type="ECO:0000313" key="2">
    <source>
        <dbReference type="EMBL" id="GLC51032.1"/>
    </source>
</evidence>
<proteinExistence type="predicted"/>
<feature type="compositionally biased region" description="Low complexity" evidence="1">
    <location>
        <begin position="435"/>
        <end position="444"/>
    </location>
</feature>
<evidence type="ECO:0000256" key="1">
    <source>
        <dbReference type="SAM" id="MobiDB-lite"/>
    </source>
</evidence>
<protein>
    <submittedName>
        <fullName evidence="2">Uncharacterized protein</fullName>
    </submittedName>
</protein>
<organism evidence="2 3">
    <name type="scientific">Pleodorina starrii</name>
    <dbReference type="NCBI Taxonomy" id="330485"/>
    <lineage>
        <taxon>Eukaryota</taxon>
        <taxon>Viridiplantae</taxon>
        <taxon>Chlorophyta</taxon>
        <taxon>core chlorophytes</taxon>
        <taxon>Chlorophyceae</taxon>
        <taxon>CS clade</taxon>
        <taxon>Chlamydomonadales</taxon>
        <taxon>Volvocaceae</taxon>
        <taxon>Pleodorina</taxon>
    </lineage>
</organism>
<feature type="region of interest" description="Disordered" evidence="1">
    <location>
        <begin position="917"/>
        <end position="961"/>
    </location>
</feature>
<feature type="compositionally biased region" description="Basic residues" evidence="1">
    <location>
        <begin position="401"/>
        <end position="410"/>
    </location>
</feature>
<dbReference type="PANTHER" id="PTHR24330">
    <property type="entry name" value="HOMEOBOX PROTEIN BARH-LIKE"/>
    <property type="match status" value="1"/>
</dbReference>
<reference evidence="2 3" key="1">
    <citation type="journal article" date="2023" name="Commun. Biol.">
        <title>Reorganization of the ancestral sex-determining regions during the evolution of trioecy in Pleodorina starrii.</title>
        <authorList>
            <person name="Takahashi K."/>
            <person name="Suzuki S."/>
            <person name="Kawai-Toyooka H."/>
            <person name="Yamamoto K."/>
            <person name="Hamaji T."/>
            <person name="Ootsuki R."/>
            <person name="Yamaguchi H."/>
            <person name="Kawachi M."/>
            <person name="Higashiyama T."/>
            <person name="Nozaki H."/>
        </authorList>
    </citation>
    <scope>NUCLEOTIDE SEQUENCE [LARGE SCALE GENOMIC DNA]</scope>
    <source>
        <strain evidence="2 3">NIES-4479</strain>
    </source>
</reference>
<comment type="caution">
    <text evidence="2">The sequence shown here is derived from an EMBL/GenBank/DDBJ whole genome shotgun (WGS) entry which is preliminary data.</text>
</comment>
<feature type="region of interest" description="Disordered" evidence="1">
    <location>
        <begin position="77"/>
        <end position="230"/>
    </location>
</feature>
<accession>A0A9W6BF59</accession>
<evidence type="ECO:0000313" key="3">
    <source>
        <dbReference type="Proteomes" id="UP001165080"/>
    </source>
</evidence>
<gene>
    <name evidence="2" type="primary">PLESTMB000585</name>
    <name evidence="2" type="ORF">PLESTB_000458600</name>
</gene>
<dbReference type="EMBL" id="BRXU01000004">
    <property type="protein sequence ID" value="GLC51032.1"/>
    <property type="molecule type" value="Genomic_DNA"/>
</dbReference>
<feature type="compositionally biased region" description="Gly residues" evidence="1">
    <location>
        <begin position="196"/>
        <end position="210"/>
    </location>
</feature>
<feature type="compositionally biased region" description="Low complexity" evidence="1">
    <location>
        <begin position="1111"/>
        <end position="1131"/>
    </location>
</feature>
<dbReference type="Proteomes" id="UP001165080">
    <property type="component" value="Unassembled WGS sequence"/>
</dbReference>
<feature type="compositionally biased region" description="Pro residues" evidence="1">
    <location>
        <begin position="1100"/>
        <end position="1110"/>
    </location>
</feature>
<feature type="compositionally biased region" description="Low complexity" evidence="1">
    <location>
        <begin position="380"/>
        <end position="400"/>
    </location>
</feature>
<feature type="compositionally biased region" description="Low complexity" evidence="1">
    <location>
        <begin position="411"/>
        <end position="427"/>
    </location>
</feature>
<feature type="region of interest" description="Disordered" evidence="1">
    <location>
        <begin position="1052"/>
        <end position="1071"/>
    </location>
</feature>
<dbReference type="AlphaFoldDB" id="A0A9W6BF59"/>
<name>A0A9W6BF59_9CHLO</name>